<evidence type="ECO:0000313" key="1">
    <source>
        <dbReference type="EMBL" id="GAA5512801.1"/>
    </source>
</evidence>
<sequence>MKRIDFAWKPVGEAATPALLVLSHLRWDFVFQRPQHLMTRAARTRPVYYIEEPQFVPSAEHLGDHLEVRRDDSGVMVVTPHIEEGRTPEQSQASTARLLAGLVQSEGLVEYDLWVYTPMELPVTAGLHPRVTVYDCMDELANFKGAPPQLREREEQLFGQADLVFTGGHRLYEAKRERHAGAYPFPSSVDTAHFAQARAGLADPVDQAELPRPRLGFYGVIDERFDIELIGELARRRPEWQFVLLGPVVKIDPADLPRGENLHYLGMKSYRDLPAYLAHWDVALLPFALNEATEFISPTKTPEYLAAGVPVVSTGIRDVIRPYGERDLVRIADGADAFEAACAAALAERHTPAGEDRRERADAHLSTLSWDRTWADMSALIERAATERSALPLAGVADD</sequence>
<gene>
    <name evidence="1" type="ORF">Dcar01_01525</name>
</gene>
<dbReference type="Gene3D" id="3.40.50.2000">
    <property type="entry name" value="Glycogen Phosphorylase B"/>
    <property type="match status" value="1"/>
</dbReference>
<dbReference type="PANTHER" id="PTHR12526:SF630">
    <property type="entry name" value="GLYCOSYLTRANSFERASE"/>
    <property type="match status" value="1"/>
</dbReference>
<name>A0ABP9W6R8_9DEIO</name>
<accession>A0ABP9W6R8</accession>
<proteinExistence type="predicted"/>
<dbReference type="RefSeq" id="WP_345463320.1">
    <property type="nucleotide sequence ID" value="NZ_BAABRP010000004.1"/>
</dbReference>
<keyword evidence="2" id="KW-1185">Reference proteome</keyword>
<dbReference type="SUPFAM" id="SSF53756">
    <property type="entry name" value="UDP-Glycosyltransferase/glycogen phosphorylase"/>
    <property type="match status" value="1"/>
</dbReference>
<protein>
    <recommendedName>
        <fullName evidence="3">Glycosyl transferase</fullName>
    </recommendedName>
</protein>
<evidence type="ECO:0000313" key="2">
    <source>
        <dbReference type="Proteomes" id="UP001401887"/>
    </source>
</evidence>
<organism evidence="1 2">
    <name type="scientific">Deinococcus carri</name>
    <dbReference type="NCBI Taxonomy" id="1211323"/>
    <lineage>
        <taxon>Bacteria</taxon>
        <taxon>Thermotogati</taxon>
        <taxon>Deinococcota</taxon>
        <taxon>Deinococci</taxon>
        <taxon>Deinococcales</taxon>
        <taxon>Deinococcaceae</taxon>
        <taxon>Deinococcus</taxon>
    </lineage>
</organism>
<dbReference type="Pfam" id="PF13692">
    <property type="entry name" value="Glyco_trans_1_4"/>
    <property type="match status" value="1"/>
</dbReference>
<comment type="caution">
    <text evidence="1">The sequence shown here is derived from an EMBL/GenBank/DDBJ whole genome shotgun (WGS) entry which is preliminary data.</text>
</comment>
<evidence type="ECO:0008006" key="3">
    <source>
        <dbReference type="Google" id="ProtNLM"/>
    </source>
</evidence>
<dbReference type="EMBL" id="BAABRP010000004">
    <property type="protein sequence ID" value="GAA5512801.1"/>
    <property type="molecule type" value="Genomic_DNA"/>
</dbReference>
<dbReference type="CDD" id="cd04950">
    <property type="entry name" value="GT4_TuaH-like"/>
    <property type="match status" value="1"/>
</dbReference>
<dbReference type="Proteomes" id="UP001401887">
    <property type="component" value="Unassembled WGS sequence"/>
</dbReference>
<dbReference type="PANTHER" id="PTHR12526">
    <property type="entry name" value="GLYCOSYLTRANSFERASE"/>
    <property type="match status" value="1"/>
</dbReference>
<reference evidence="1 2" key="1">
    <citation type="submission" date="2024-02" db="EMBL/GenBank/DDBJ databases">
        <title>Deinococcus carri NBRC 110142.</title>
        <authorList>
            <person name="Ichikawa N."/>
            <person name="Katano-Makiyama Y."/>
            <person name="Hidaka K."/>
        </authorList>
    </citation>
    <scope>NUCLEOTIDE SEQUENCE [LARGE SCALE GENOMIC DNA]</scope>
    <source>
        <strain evidence="1 2">NBRC 110142</strain>
    </source>
</reference>